<dbReference type="OrthoDB" id="5576026at2759"/>
<dbReference type="PROSITE" id="PS50157">
    <property type="entry name" value="ZINC_FINGER_C2H2_2"/>
    <property type="match status" value="4"/>
</dbReference>
<dbReference type="PANTHER" id="PTHR24404">
    <property type="entry name" value="ZINC FINGER PROTEIN"/>
    <property type="match status" value="1"/>
</dbReference>
<dbReference type="GO" id="GO:0000978">
    <property type="term" value="F:RNA polymerase II cis-regulatory region sequence-specific DNA binding"/>
    <property type="evidence" value="ECO:0007669"/>
    <property type="project" value="TreeGrafter"/>
</dbReference>
<feature type="region of interest" description="Disordered" evidence="15">
    <location>
        <begin position="226"/>
        <end position="252"/>
    </location>
</feature>
<dbReference type="Proteomes" id="UP000515145">
    <property type="component" value="Chromosome 19"/>
</dbReference>
<dbReference type="InterPro" id="IPR013087">
    <property type="entry name" value="Znf_C2H2_type"/>
</dbReference>
<evidence type="ECO:0000256" key="10">
    <source>
        <dbReference type="ARBA" id="ARBA00023242"/>
    </source>
</evidence>
<dbReference type="SUPFAM" id="SSF57667">
    <property type="entry name" value="beta-beta-alpha zinc fingers"/>
    <property type="match status" value="3"/>
</dbReference>
<evidence type="ECO:0000256" key="11">
    <source>
        <dbReference type="ARBA" id="ARBA00038390"/>
    </source>
</evidence>
<dbReference type="AlphaFoldDB" id="A0A6P7KHP9"/>
<name>A0A6P7KHP9_9TELE</name>
<dbReference type="PROSITE" id="PS00028">
    <property type="entry name" value="ZINC_FINGER_C2H2_1"/>
    <property type="match status" value="3"/>
</dbReference>
<evidence type="ECO:0000256" key="15">
    <source>
        <dbReference type="SAM" id="MobiDB-lite"/>
    </source>
</evidence>
<dbReference type="GO" id="GO:0003700">
    <property type="term" value="F:DNA-binding transcription factor activity"/>
    <property type="evidence" value="ECO:0007669"/>
    <property type="project" value="TreeGrafter"/>
</dbReference>
<evidence type="ECO:0000256" key="12">
    <source>
        <dbReference type="ARBA" id="ARBA00040442"/>
    </source>
</evidence>
<evidence type="ECO:0000313" key="19">
    <source>
        <dbReference type="RefSeq" id="XP_028287782.1"/>
    </source>
</evidence>
<evidence type="ECO:0000256" key="7">
    <source>
        <dbReference type="ARBA" id="ARBA00023015"/>
    </source>
</evidence>
<dbReference type="RefSeq" id="XP_028287781.1">
    <property type="nucleotide sequence ID" value="XM_028431980.1"/>
</dbReference>
<evidence type="ECO:0000256" key="1">
    <source>
        <dbReference type="ARBA" id="ARBA00004123"/>
    </source>
</evidence>
<accession>A0A6P7KHP9</accession>
<evidence type="ECO:0000256" key="3">
    <source>
        <dbReference type="ARBA" id="ARBA00022723"/>
    </source>
</evidence>
<comment type="similarity">
    <text evidence="11">Belongs to the Ikaros C2H2-type zinc-finger protein family.</text>
</comment>
<evidence type="ECO:0000256" key="14">
    <source>
        <dbReference type="PROSITE-ProRule" id="PRU00042"/>
    </source>
</evidence>
<evidence type="ECO:0000256" key="6">
    <source>
        <dbReference type="ARBA" id="ARBA00022833"/>
    </source>
</evidence>
<keyword evidence="5 14" id="KW-0863">Zinc-finger</keyword>
<comment type="subcellular location">
    <subcellularLocation>
        <location evidence="1">Nucleus</location>
    </subcellularLocation>
</comment>
<keyword evidence="4" id="KW-0677">Repeat</keyword>
<dbReference type="RefSeq" id="XP_028287782.1">
    <property type="nucleotide sequence ID" value="XM_028431981.1"/>
</dbReference>
<dbReference type="GO" id="GO:0005634">
    <property type="term" value="C:nucleus"/>
    <property type="evidence" value="ECO:0007669"/>
    <property type="project" value="UniProtKB-SubCell"/>
</dbReference>
<sequence length="412" mass="46631">MEEIKTEPVDFVKEFQEYLTQQTHHVNMISGSVCGEKETAEPFQAVAPRCEQNGLDPPSVEVSLSMEDGPDVQMEGLERTCDGKYKCSYCSYANKGMARLIEHIRIHTGEKPHRCQLCPFASAYERHLEAHMRSHTGEKPYKCDLCAFRCSDRSNLSHHRRRRHKLLPTRVVRSPFSNKRMISALQKRTGSLGFSRRLLINFNPASMAMPKSDYLNDLSHKAHHLNSNEYKNSPRVYENENRSRSNGLTYKNPLDQLSTLAGQLADLHPKSQTPASPDQESVRDEKSILIQHVSSEEVVVCSKEAQTSLPKKESPTSGSCSSNFGFENNIITVTASIGNSQPSTPTPALTTPDEQLLYKCQHCDIHFLDNILYTIHMGCHGYEHPFQCNICGHMCTDKYDFACHFARGQHIK</sequence>
<evidence type="ECO:0000256" key="9">
    <source>
        <dbReference type="ARBA" id="ARBA00023163"/>
    </source>
</evidence>
<keyword evidence="17" id="KW-1185">Reference proteome</keyword>
<dbReference type="Gene3D" id="3.30.160.60">
    <property type="entry name" value="Classic Zinc Finger"/>
    <property type="match status" value="4"/>
</dbReference>
<keyword evidence="10" id="KW-0539">Nucleus</keyword>
<evidence type="ECO:0000313" key="17">
    <source>
        <dbReference type="Proteomes" id="UP000515145"/>
    </source>
</evidence>
<dbReference type="FunFam" id="3.30.160.60:FF:000924">
    <property type="entry name" value="IKAROS family zinc finger 5"/>
    <property type="match status" value="1"/>
</dbReference>
<proteinExistence type="inferred from homology"/>
<dbReference type="InterPro" id="IPR036236">
    <property type="entry name" value="Znf_C2H2_sf"/>
</dbReference>
<evidence type="ECO:0000256" key="13">
    <source>
        <dbReference type="ARBA" id="ARBA00043251"/>
    </source>
</evidence>
<evidence type="ECO:0000313" key="18">
    <source>
        <dbReference type="RefSeq" id="XP_028287781.1"/>
    </source>
</evidence>
<keyword evidence="7" id="KW-0805">Transcription regulation</keyword>
<dbReference type="FunFam" id="3.30.160.60:FF:001097">
    <property type="entry name" value="IKAROS family zinc finger 5"/>
    <property type="match status" value="1"/>
</dbReference>
<dbReference type="GO" id="GO:0008270">
    <property type="term" value="F:zinc ion binding"/>
    <property type="evidence" value="ECO:0007669"/>
    <property type="project" value="UniProtKB-KW"/>
</dbReference>
<keyword evidence="3" id="KW-0479">Metal-binding</keyword>
<keyword evidence="9" id="KW-0804">Transcription</keyword>
<keyword evidence="6" id="KW-0862">Zinc</keyword>
<dbReference type="PANTHER" id="PTHR24404:SF55">
    <property type="entry name" value="ZINC FINGER PROTEIN PEGASUS"/>
    <property type="match status" value="1"/>
</dbReference>
<evidence type="ECO:0000256" key="8">
    <source>
        <dbReference type="ARBA" id="ARBA00023125"/>
    </source>
</evidence>
<dbReference type="FunFam" id="3.30.160.60:FF:000402">
    <property type="entry name" value="IKAROS family zinc finger 5"/>
    <property type="match status" value="1"/>
</dbReference>
<dbReference type="GO" id="GO:0006357">
    <property type="term" value="P:regulation of transcription by RNA polymerase II"/>
    <property type="evidence" value="ECO:0007669"/>
    <property type="project" value="TreeGrafter"/>
</dbReference>
<feature type="domain" description="C2H2-type" evidence="16">
    <location>
        <begin position="141"/>
        <end position="164"/>
    </location>
</feature>
<keyword evidence="8" id="KW-0238">DNA-binding</keyword>
<evidence type="ECO:0000256" key="4">
    <source>
        <dbReference type="ARBA" id="ARBA00022737"/>
    </source>
</evidence>
<reference evidence="18 19" key="1">
    <citation type="submission" date="2025-04" db="UniProtKB">
        <authorList>
            <consortium name="RefSeq"/>
        </authorList>
    </citation>
    <scope>IDENTIFICATION</scope>
</reference>
<dbReference type="SMART" id="SM00355">
    <property type="entry name" value="ZnF_C2H2"/>
    <property type="match status" value="5"/>
</dbReference>
<dbReference type="GeneID" id="114452594"/>
<feature type="domain" description="C2H2-type" evidence="16">
    <location>
        <begin position="358"/>
        <end position="385"/>
    </location>
</feature>
<feature type="domain" description="C2H2-type" evidence="16">
    <location>
        <begin position="113"/>
        <end position="140"/>
    </location>
</feature>
<gene>
    <name evidence="18 19" type="primary">LOC114452594</name>
</gene>
<evidence type="ECO:0000259" key="16">
    <source>
        <dbReference type="PROSITE" id="PS50157"/>
    </source>
</evidence>
<evidence type="ECO:0000256" key="5">
    <source>
        <dbReference type="ARBA" id="ARBA00022771"/>
    </source>
</evidence>
<evidence type="ECO:0000256" key="2">
    <source>
        <dbReference type="ARBA" id="ARBA00022491"/>
    </source>
</evidence>
<keyword evidence="2" id="KW-0678">Repressor</keyword>
<dbReference type="InterPro" id="IPR050589">
    <property type="entry name" value="Ikaros_C2H2-ZF"/>
</dbReference>
<protein>
    <recommendedName>
        <fullName evidence="12">Zinc finger protein Pegasus</fullName>
    </recommendedName>
    <alternativeName>
        <fullName evidence="13">Ikaros family zinc finger protein 5</fullName>
    </alternativeName>
</protein>
<organism evidence="17 19">
    <name type="scientific">Parambassis ranga</name>
    <name type="common">Indian glassy fish</name>
    <dbReference type="NCBI Taxonomy" id="210632"/>
    <lineage>
        <taxon>Eukaryota</taxon>
        <taxon>Metazoa</taxon>
        <taxon>Chordata</taxon>
        <taxon>Craniata</taxon>
        <taxon>Vertebrata</taxon>
        <taxon>Euteleostomi</taxon>
        <taxon>Actinopterygii</taxon>
        <taxon>Neopterygii</taxon>
        <taxon>Teleostei</taxon>
        <taxon>Neoteleostei</taxon>
        <taxon>Acanthomorphata</taxon>
        <taxon>Ovalentaria</taxon>
        <taxon>Ambassidae</taxon>
        <taxon>Parambassis</taxon>
    </lineage>
</organism>
<feature type="domain" description="C2H2-type" evidence="16">
    <location>
        <begin position="85"/>
        <end position="112"/>
    </location>
</feature>